<feature type="compositionally biased region" description="Polar residues" evidence="1">
    <location>
        <begin position="67"/>
        <end position="80"/>
    </location>
</feature>
<protein>
    <submittedName>
        <fullName evidence="2">Uncharacterized protein</fullName>
    </submittedName>
</protein>
<organism evidence="2 3">
    <name type="scientific">Cyphellophora europaea (strain CBS 101466)</name>
    <name type="common">Phialophora europaea</name>
    <dbReference type="NCBI Taxonomy" id="1220924"/>
    <lineage>
        <taxon>Eukaryota</taxon>
        <taxon>Fungi</taxon>
        <taxon>Dikarya</taxon>
        <taxon>Ascomycota</taxon>
        <taxon>Pezizomycotina</taxon>
        <taxon>Eurotiomycetes</taxon>
        <taxon>Chaetothyriomycetidae</taxon>
        <taxon>Chaetothyriales</taxon>
        <taxon>Cyphellophoraceae</taxon>
        <taxon>Cyphellophora</taxon>
    </lineage>
</organism>
<dbReference type="STRING" id="1220924.W2RXC8"/>
<dbReference type="VEuPathDB" id="FungiDB:HMPREF1541_04631"/>
<feature type="region of interest" description="Disordered" evidence="1">
    <location>
        <begin position="1"/>
        <end position="80"/>
    </location>
</feature>
<feature type="compositionally biased region" description="Basic and acidic residues" evidence="1">
    <location>
        <begin position="28"/>
        <end position="44"/>
    </location>
</feature>
<dbReference type="OrthoDB" id="2348401at2759"/>
<dbReference type="HOGENOM" id="CLU_1885678_0_0_1"/>
<dbReference type="GeneID" id="19971970"/>
<evidence type="ECO:0000313" key="2">
    <source>
        <dbReference type="EMBL" id="ETN40354.1"/>
    </source>
</evidence>
<gene>
    <name evidence="2" type="ORF">HMPREF1541_04631</name>
</gene>
<dbReference type="AlphaFoldDB" id="W2RXC8"/>
<name>W2RXC8_CYPE1</name>
<reference evidence="2 3" key="1">
    <citation type="submission" date="2013-03" db="EMBL/GenBank/DDBJ databases">
        <title>The Genome Sequence of Phialophora europaea CBS 101466.</title>
        <authorList>
            <consortium name="The Broad Institute Genomics Platform"/>
            <person name="Cuomo C."/>
            <person name="de Hoog S."/>
            <person name="Gorbushina A."/>
            <person name="Walker B."/>
            <person name="Young S.K."/>
            <person name="Zeng Q."/>
            <person name="Gargeya S."/>
            <person name="Fitzgerald M."/>
            <person name="Haas B."/>
            <person name="Abouelleil A."/>
            <person name="Allen A.W."/>
            <person name="Alvarado L."/>
            <person name="Arachchi H.M."/>
            <person name="Berlin A.M."/>
            <person name="Chapman S.B."/>
            <person name="Gainer-Dewar J."/>
            <person name="Goldberg J."/>
            <person name="Griggs A."/>
            <person name="Gujja S."/>
            <person name="Hansen M."/>
            <person name="Howarth C."/>
            <person name="Imamovic A."/>
            <person name="Ireland A."/>
            <person name="Larimer J."/>
            <person name="McCowan C."/>
            <person name="Murphy C."/>
            <person name="Pearson M."/>
            <person name="Poon T.W."/>
            <person name="Priest M."/>
            <person name="Roberts A."/>
            <person name="Saif S."/>
            <person name="Shea T."/>
            <person name="Sisk P."/>
            <person name="Sykes S."/>
            <person name="Wortman J."/>
            <person name="Nusbaum C."/>
            <person name="Birren B."/>
        </authorList>
    </citation>
    <scope>NUCLEOTIDE SEQUENCE [LARGE SCALE GENOMIC DNA]</scope>
    <source>
        <strain evidence="2 3">CBS 101466</strain>
    </source>
</reference>
<sequence>MAQQPGDQKNTVDKLTDTASSIGTNVKETGEHYANKPEVDKAGDKAQSVGQNIQGTAAHYADKTGASDATNKASAAGTNVLETIQHEANKANQSAPGEKTYLEQAQHMAASALNTASKTASDLANSISGAGQEKK</sequence>
<proteinExistence type="predicted"/>
<feature type="region of interest" description="Disordered" evidence="1">
    <location>
        <begin position="112"/>
        <end position="135"/>
    </location>
</feature>
<accession>W2RXC8</accession>
<evidence type="ECO:0000256" key="1">
    <source>
        <dbReference type="SAM" id="MobiDB-lite"/>
    </source>
</evidence>
<keyword evidence="3" id="KW-1185">Reference proteome</keyword>
<feature type="compositionally biased region" description="Polar residues" evidence="1">
    <location>
        <begin position="17"/>
        <end position="27"/>
    </location>
</feature>
<feature type="compositionally biased region" description="Polar residues" evidence="1">
    <location>
        <begin position="112"/>
        <end position="129"/>
    </location>
</feature>
<dbReference type="EMBL" id="KB822720">
    <property type="protein sequence ID" value="ETN40354.1"/>
    <property type="molecule type" value="Genomic_DNA"/>
</dbReference>
<dbReference type="RefSeq" id="XP_008717197.1">
    <property type="nucleotide sequence ID" value="XM_008718975.1"/>
</dbReference>
<dbReference type="InParanoid" id="W2RXC8"/>
<dbReference type="Proteomes" id="UP000030752">
    <property type="component" value="Unassembled WGS sequence"/>
</dbReference>
<dbReference type="Gene3D" id="1.20.120.20">
    <property type="entry name" value="Apolipoprotein"/>
    <property type="match status" value="1"/>
</dbReference>
<evidence type="ECO:0000313" key="3">
    <source>
        <dbReference type="Proteomes" id="UP000030752"/>
    </source>
</evidence>